<organism evidence="12 13">
    <name type="scientific">Salana multivorans</name>
    <dbReference type="NCBI Taxonomy" id="120377"/>
    <lineage>
        <taxon>Bacteria</taxon>
        <taxon>Bacillati</taxon>
        <taxon>Actinomycetota</taxon>
        <taxon>Actinomycetes</taxon>
        <taxon>Micrococcales</taxon>
        <taxon>Beutenbergiaceae</taxon>
        <taxon>Salana</taxon>
    </lineage>
</organism>
<dbReference type="PROSITE" id="PS51178">
    <property type="entry name" value="PASTA"/>
    <property type="match status" value="3"/>
</dbReference>
<dbReference type="GO" id="GO:0004674">
    <property type="term" value="F:protein serine/threonine kinase activity"/>
    <property type="evidence" value="ECO:0007669"/>
    <property type="project" value="UniProtKB-KW"/>
</dbReference>
<keyword evidence="6" id="KW-0067">ATP-binding</keyword>
<dbReference type="SMART" id="SM00220">
    <property type="entry name" value="S_TKc"/>
    <property type="match status" value="1"/>
</dbReference>
<dbReference type="Gene3D" id="3.30.200.20">
    <property type="entry name" value="Phosphorylase Kinase, domain 1"/>
    <property type="match status" value="1"/>
</dbReference>
<dbReference type="CDD" id="cd14014">
    <property type="entry name" value="STKc_PknB_like"/>
    <property type="match status" value="1"/>
</dbReference>
<evidence type="ECO:0000256" key="3">
    <source>
        <dbReference type="ARBA" id="ARBA00022679"/>
    </source>
</evidence>
<dbReference type="GO" id="GO:0045717">
    <property type="term" value="P:negative regulation of fatty acid biosynthetic process"/>
    <property type="evidence" value="ECO:0007669"/>
    <property type="project" value="UniProtKB-ARBA"/>
</dbReference>
<keyword evidence="3" id="KW-0808">Transferase</keyword>
<evidence type="ECO:0000256" key="9">
    <source>
        <dbReference type="SAM" id="Phobius"/>
    </source>
</evidence>
<dbReference type="Gene3D" id="1.10.510.10">
    <property type="entry name" value="Transferase(Phosphotransferase) domain 1"/>
    <property type="match status" value="1"/>
</dbReference>
<feature type="domain" description="PASTA" evidence="11">
    <location>
        <begin position="397"/>
        <end position="462"/>
    </location>
</feature>
<feature type="transmembrane region" description="Helical" evidence="9">
    <location>
        <begin position="372"/>
        <end position="393"/>
    </location>
</feature>
<dbReference type="Pfam" id="PF03793">
    <property type="entry name" value="PASTA"/>
    <property type="match status" value="3"/>
</dbReference>
<evidence type="ECO:0000256" key="6">
    <source>
        <dbReference type="ARBA" id="ARBA00022840"/>
    </source>
</evidence>
<dbReference type="OrthoDB" id="9762169at2"/>
<proteinExistence type="predicted"/>
<dbReference type="Pfam" id="PF00069">
    <property type="entry name" value="Pkinase"/>
    <property type="match status" value="1"/>
</dbReference>
<feature type="domain" description="PASTA" evidence="11">
    <location>
        <begin position="612"/>
        <end position="675"/>
    </location>
</feature>
<feature type="domain" description="PASTA" evidence="11">
    <location>
        <begin position="535"/>
        <end position="611"/>
    </location>
</feature>
<dbReference type="SMART" id="SM00740">
    <property type="entry name" value="PASTA"/>
    <property type="match status" value="4"/>
</dbReference>
<comment type="caution">
    <text evidence="12">The sequence shown here is derived from an EMBL/GenBank/DDBJ whole genome shotgun (WGS) entry which is preliminary data.</text>
</comment>
<dbReference type="PROSITE" id="PS00108">
    <property type="entry name" value="PROTEIN_KINASE_ST"/>
    <property type="match status" value="1"/>
</dbReference>
<name>A0A3N2D1P9_9MICO</name>
<dbReference type="NCBIfam" id="NF033483">
    <property type="entry name" value="PknB_PASTA_kin"/>
    <property type="match status" value="1"/>
</dbReference>
<dbReference type="Proteomes" id="UP000275356">
    <property type="component" value="Unassembled WGS sequence"/>
</dbReference>
<evidence type="ECO:0000256" key="2">
    <source>
        <dbReference type="ARBA" id="ARBA00022527"/>
    </source>
</evidence>
<evidence type="ECO:0000313" key="13">
    <source>
        <dbReference type="Proteomes" id="UP000275356"/>
    </source>
</evidence>
<evidence type="ECO:0000313" key="12">
    <source>
        <dbReference type="EMBL" id="ROR93689.1"/>
    </source>
</evidence>
<evidence type="ECO:0000259" key="10">
    <source>
        <dbReference type="PROSITE" id="PS50011"/>
    </source>
</evidence>
<keyword evidence="9" id="KW-1133">Transmembrane helix</keyword>
<accession>A0A3N2D1P9</accession>
<dbReference type="AlphaFoldDB" id="A0A3N2D1P9"/>
<dbReference type="InterPro" id="IPR005543">
    <property type="entry name" value="PASTA_dom"/>
</dbReference>
<gene>
    <name evidence="12" type="ORF">EDD28_3111</name>
</gene>
<keyword evidence="4" id="KW-0547">Nucleotide-binding</keyword>
<keyword evidence="13" id="KW-1185">Reference proteome</keyword>
<evidence type="ECO:0000259" key="11">
    <source>
        <dbReference type="PROSITE" id="PS51178"/>
    </source>
</evidence>
<dbReference type="FunFam" id="3.30.200.20:FF:000035">
    <property type="entry name" value="Serine/threonine protein kinase Stk1"/>
    <property type="match status" value="1"/>
</dbReference>
<dbReference type="EC" id="2.7.11.1" evidence="1"/>
<dbReference type="CDD" id="cd06577">
    <property type="entry name" value="PASTA_pknB"/>
    <property type="match status" value="4"/>
</dbReference>
<evidence type="ECO:0000256" key="1">
    <source>
        <dbReference type="ARBA" id="ARBA00012513"/>
    </source>
</evidence>
<sequence>MGALTTDPLLGSTVDGRYDVVRRIARGGMATVYLAHDRRLERYVALKVMHPHLAEGTDVIARFRREARAAARLAHPGIVAVLDQGVDGELSYLTMEYVRGRTLRTEIAGNGALSLGRSLAITEGVLDALAAAHRAGLVHRDIKPENVLVSPEGAVKVGDFGLARAVTEATAASTGTLLGTVAYLSPEIVSSGQADARADVYAVGIMLFEMLTGSPPFEGETPIQIAYRHVHEDVPAPSESVPWLPVDVDDLVAELTARDVTQRPEDAAEALALVRRLRRGLDQRALTLRAQVEGRPELLVPIPDDVPTPAERHSATMPVGGVTEELDADRTQALDRGPGTGTIALPIGAVAVPDAPSSSPAAPRRRRRGGRALVITLLVLLIAGGAGAGWWFLFGPGARVLVPEVAGTSASDATVELEDLGLVVHRDERYDDDVAAGLVISTDPEPGTSLARGESIELAVSLGIEHFTLDDVAEMPQEAAVTAVTEAGFATPDVVEEPHRTLAAGLVIRSDPGPGEYPHDQAITLTVSSGPELKEIDQDYVGWDVATATTSLAKILDIDEAAISQTEEFSDDIAAGQVISVAIGANGDVPQPYEPGATFPQGSNVILVVSKGPDMVEVPNVEGKSLSAATEQLEELGFVVDTKQSWGLGLGQVVDQKPGAGESVKRGSTILLTFV</sequence>
<dbReference type="GO" id="GO:0005524">
    <property type="term" value="F:ATP binding"/>
    <property type="evidence" value="ECO:0007669"/>
    <property type="project" value="UniProtKB-KW"/>
</dbReference>
<dbReference type="SUPFAM" id="SSF56112">
    <property type="entry name" value="Protein kinase-like (PK-like)"/>
    <property type="match status" value="1"/>
</dbReference>
<dbReference type="EMBL" id="RKHQ01000002">
    <property type="protein sequence ID" value="ROR93689.1"/>
    <property type="molecule type" value="Genomic_DNA"/>
</dbReference>
<evidence type="ECO:0000256" key="7">
    <source>
        <dbReference type="ARBA" id="ARBA00047899"/>
    </source>
</evidence>
<keyword evidence="2" id="KW-0723">Serine/threonine-protein kinase</keyword>
<evidence type="ECO:0000256" key="5">
    <source>
        <dbReference type="ARBA" id="ARBA00022777"/>
    </source>
</evidence>
<dbReference type="PANTHER" id="PTHR43289">
    <property type="entry name" value="MITOGEN-ACTIVATED PROTEIN KINASE KINASE KINASE 20-RELATED"/>
    <property type="match status" value="1"/>
</dbReference>
<dbReference type="RefSeq" id="WP_123740612.1">
    <property type="nucleotide sequence ID" value="NZ_CALFQU010000026.1"/>
</dbReference>
<dbReference type="Gene3D" id="3.30.10.20">
    <property type="match status" value="4"/>
</dbReference>
<dbReference type="PANTHER" id="PTHR43289:SF34">
    <property type="entry name" value="SERINE_THREONINE-PROTEIN KINASE YBDM-RELATED"/>
    <property type="match status" value="1"/>
</dbReference>
<keyword evidence="9" id="KW-0472">Membrane</keyword>
<keyword evidence="5 12" id="KW-0418">Kinase</keyword>
<keyword evidence="9" id="KW-0812">Transmembrane</keyword>
<reference evidence="12 13" key="1">
    <citation type="submission" date="2018-11" db="EMBL/GenBank/DDBJ databases">
        <title>Sequencing the genomes of 1000 actinobacteria strains.</title>
        <authorList>
            <person name="Klenk H.-P."/>
        </authorList>
    </citation>
    <scope>NUCLEOTIDE SEQUENCE [LARGE SCALE GENOMIC DNA]</scope>
    <source>
        <strain evidence="12 13">DSM 13521</strain>
    </source>
</reference>
<dbReference type="FunFam" id="1.10.510.10:FF:000021">
    <property type="entry name" value="Serine/threonine protein kinase"/>
    <property type="match status" value="1"/>
</dbReference>
<comment type="catalytic activity">
    <reaction evidence="8">
        <text>L-seryl-[protein] + ATP = O-phospho-L-seryl-[protein] + ADP + H(+)</text>
        <dbReference type="Rhea" id="RHEA:17989"/>
        <dbReference type="Rhea" id="RHEA-COMP:9863"/>
        <dbReference type="Rhea" id="RHEA-COMP:11604"/>
        <dbReference type="ChEBI" id="CHEBI:15378"/>
        <dbReference type="ChEBI" id="CHEBI:29999"/>
        <dbReference type="ChEBI" id="CHEBI:30616"/>
        <dbReference type="ChEBI" id="CHEBI:83421"/>
        <dbReference type="ChEBI" id="CHEBI:456216"/>
        <dbReference type="EC" id="2.7.11.1"/>
    </reaction>
</comment>
<evidence type="ECO:0000256" key="4">
    <source>
        <dbReference type="ARBA" id="ARBA00022741"/>
    </source>
</evidence>
<dbReference type="InterPro" id="IPR000719">
    <property type="entry name" value="Prot_kinase_dom"/>
</dbReference>
<comment type="catalytic activity">
    <reaction evidence="7">
        <text>L-threonyl-[protein] + ATP = O-phospho-L-threonyl-[protein] + ADP + H(+)</text>
        <dbReference type="Rhea" id="RHEA:46608"/>
        <dbReference type="Rhea" id="RHEA-COMP:11060"/>
        <dbReference type="Rhea" id="RHEA-COMP:11605"/>
        <dbReference type="ChEBI" id="CHEBI:15378"/>
        <dbReference type="ChEBI" id="CHEBI:30013"/>
        <dbReference type="ChEBI" id="CHEBI:30616"/>
        <dbReference type="ChEBI" id="CHEBI:61977"/>
        <dbReference type="ChEBI" id="CHEBI:456216"/>
        <dbReference type="EC" id="2.7.11.1"/>
    </reaction>
</comment>
<feature type="domain" description="Protein kinase" evidence="10">
    <location>
        <begin position="18"/>
        <end position="274"/>
    </location>
</feature>
<dbReference type="InterPro" id="IPR008271">
    <property type="entry name" value="Ser/Thr_kinase_AS"/>
</dbReference>
<dbReference type="PROSITE" id="PS50011">
    <property type="entry name" value="PROTEIN_KINASE_DOM"/>
    <property type="match status" value="1"/>
</dbReference>
<protein>
    <recommendedName>
        <fullName evidence="1">non-specific serine/threonine protein kinase</fullName>
        <ecNumber evidence="1">2.7.11.1</ecNumber>
    </recommendedName>
</protein>
<evidence type="ECO:0000256" key="8">
    <source>
        <dbReference type="ARBA" id="ARBA00048679"/>
    </source>
</evidence>
<dbReference type="InterPro" id="IPR011009">
    <property type="entry name" value="Kinase-like_dom_sf"/>
</dbReference>
<dbReference type="SUPFAM" id="SSF54184">
    <property type="entry name" value="Penicillin-binding protein 2x (pbp-2x), c-terminal domain"/>
    <property type="match status" value="1"/>
</dbReference>